<dbReference type="AlphaFoldDB" id="A0A5E7F0S5"/>
<evidence type="ECO:0000313" key="2">
    <source>
        <dbReference type="Proteomes" id="UP000379480"/>
    </source>
</evidence>
<gene>
    <name evidence="1" type="ORF">PS723_05116</name>
</gene>
<proteinExistence type="predicted"/>
<name>A0A5E7F0S5_PSEFL</name>
<evidence type="ECO:0008006" key="3">
    <source>
        <dbReference type="Google" id="ProtNLM"/>
    </source>
</evidence>
<dbReference type="RefSeq" id="WP_150806399.1">
    <property type="nucleotide sequence ID" value="NZ_CABVHY010000031.1"/>
</dbReference>
<dbReference type="Proteomes" id="UP000379480">
    <property type="component" value="Unassembled WGS sequence"/>
</dbReference>
<organism evidence="1 2">
    <name type="scientific">Pseudomonas fluorescens</name>
    <dbReference type="NCBI Taxonomy" id="294"/>
    <lineage>
        <taxon>Bacteria</taxon>
        <taxon>Pseudomonadati</taxon>
        <taxon>Pseudomonadota</taxon>
        <taxon>Gammaproteobacteria</taxon>
        <taxon>Pseudomonadales</taxon>
        <taxon>Pseudomonadaceae</taxon>
        <taxon>Pseudomonas</taxon>
    </lineage>
</organism>
<sequence length="325" mass="36280">MEINDLVVETLKSAHGLSGRIWTIENAEKYSTLSANVSDSHQRISEEIFSLMTSLNTEGMTRADLCATPSGYGSLNQTLRAVAGDLVALVGQDRLHYVELGPEPVKTSVLIGYLLENGVEAQDYTAIDINHASQAVMRDALEPLLPTAQGFSYLAKDFRNLERQHIERGQDVTLITMLGFQEGNELPGTIGDIIRSMGGKRTYVLSEMQLSTPGGDDHIHRFYEHACMSRFSDLIGLKMGFEKRDKHRIVVSEIEHDDDRYRVAATLLPVSDGCEEGYLLTNVCLKYTREQFMRVRQEYGGYKVIGEYCSGDGSVIYQLSECYLA</sequence>
<accession>A0A5E7F0S5</accession>
<reference evidence="1 2" key="1">
    <citation type="submission" date="2019-09" db="EMBL/GenBank/DDBJ databases">
        <authorList>
            <person name="Chandra G."/>
            <person name="Truman W A."/>
        </authorList>
    </citation>
    <scope>NUCLEOTIDE SEQUENCE [LARGE SCALE GENOMIC DNA]</scope>
    <source>
        <strain evidence="1">PS723</strain>
    </source>
</reference>
<dbReference type="OrthoDB" id="7672126at2"/>
<dbReference type="EMBL" id="CABVHY010000031">
    <property type="protein sequence ID" value="VVO32584.1"/>
    <property type="molecule type" value="Genomic_DNA"/>
</dbReference>
<evidence type="ECO:0000313" key="1">
    <source>
        <dbReference type="EMBL" id="VVO32584.1"/>
    </source>
</evidence>
<protein>
    <recommendedName>
        <fullName evidence="3">Histidine-specific methyltransferase SAM-dependent domain-containing protein</fullName>
    </recommendedName>
</protein>